<dbReference type="Proteomes" id="UP000024533">
    <property type="component" value="Unassembled WGS sequence"/>
</dbReference>
<feature type="region of interest" description="Disordered" evidence="1">
    <location>
        <begin position="71"/>
        <end position="103"/>
    </location>
</feature>
<accession>A0A059JAW1</accession>
<dbReference type="HOGENOM" id="CLU_2265617_0_0_1"/>
<dbReference type="Pfam" id="PF04987">
    <property type="entry name" value="PigN"/>
    <property type="match status" value="1"/>
</dbReference>
<keyword evidence="2" id="KW-0812">Transmembrane</keyword>
<keyword evidence="5" id="KW-1185">Reference proteome</keyword>
<dbReference type="AlphaFoldDB" id="A0A059JAW1"/>
<dbReference type="STRING" id="1215338.A0A059JAW1"/>
<protein>
    <recommendedName>
        <fullName evidence="3">GPI ethanolamine phosphate transferase 1 C-terminal domain-containing protein</fullName>
    </recommendedName>
</protein>
<feature type="transmembrane region" description="Helical" evidence="2">
    <location>
        <begin position="20"/>
        <end position="38"/>
    </location>
</feature>
<feature type="domain" description="GPI ethanolamine phosphate transferase 1 C-terminal" evidence="3">
    <location>
        <begin position="4"/>
        <end position="80"/>
    </location>
</feature>
<sequence length="103" mass="11922">MPTASLVLPFTHVLRPRKHYLHGHMTIFLALGPLFIIFTIFYEGLFYFAIATTLFSWVQLEHRIQQRYKVDNTKKAPKEKMSAPPATTTETAKHREKFSAEGN</sequence>
<evidence type="ECO:0000313" key="5">
    <source>
        <dbReference type="Proteomes" id="UP000024533"/>
    </source>
</evidence>
<feature type="compositionally biased region" description="Basic and acidic residues" evidence="1">
    <location>
        <begin position="91"/>
        <end position="103"/>
    </location>
</feature>
<feature type="compositionally biased region" description="Basic and acidic residues" evidence="1">
    <location>
        <begin position="71"/>
        <end position="81"/>
    </location>
</feature>
<evidence type="ECO:0000313" key="4">
    <source>
        <dbReference type="EMBL" id="KDB24934.1"/>
    </source>
</evidence>
<dbReference type="OrthoDB" id="3911208at2759"/>
<dbReference type="EMBL" id="AOKY01000234">
    <property type="protein sequence ID" value="KDB24934.1"/>
    <property type="molecule type" value="Genomic_DNA"/>
</dbReference>
<proteinExistence type="predicted"/>
<comment type="caution">
    <text evidence="4">The sequence shown here is derived from an EMBL/GenBank/DDBJ whole genome shotgun (WGS) entry which is preliminary data.</text>
</comment>
<keyword evidence="2" id="KW-0472">Membrane</keyword>
<evidence type="ECO:0000256" key="2">
    <source>
        <dbReference type="SAM" id="Phobius"/>
    </source>
</evidence>
<organism evidence="4 5">
    <name type="scientific">Trichophyton interdigitale (strain MR816)</name>
    <dbReference type="NCBI Taxonomy" id="1215338"/>
    <lineage>
        <taxon>Eukaryota</taxon>
        <taxon>Fungi</taxon>
        <taxon>Dikarya</taxon>
        <taxon>Ascomycota</taxon>
        <taxon>Pezizomycotina</taxon>
        <taxon>Eurotiomycetes</taxon>
        <taxon>Eurotiomycetidae</taxon>
        <taxon>Onygenales</taxon>
        <taxon>Arthrodermataceae</taxon>
        <taxon>Trichophyton</taxon>
    </lineage>
</organism>
<gene>
    <name evidence="4" type="ORF">H109_03230</name>
</gene>
<dbReference type="GO" id="GO:0006506">
    <property type="term" value="P:GPI anchor biosynthetic process"/>
    <property type="evidence" value="ECO:0007669"/>
    <property type="project" value="InterPro"/>
</dbReference>
<dbReference type="InterPro" id="IPR017852">
    <property type="entry name" value="GPI_EtnP_transferase_1_C"/>
</dbReference>
<reference evidence="4 5" key="1">
    <citation type="submission" date="2014-02" db="EMBL/GenBank/DDBJ databases">
        <title>The Genome Sequence of Trichophyton interdigitale MR816.</title>
        <authorList>
            <consortium name="The Broad Institute Genomics Platform"/>
            <person name="Cuomo C.A."/>
            <person name="White T.C."/>
            <person name="Graser Y."/>
            <person name="Martinez-Rossi N."/>
            <person name="Heitman J."/>
            <person name="Young S.K."/>
            <person name="Zeng Q."/>
            <person name="Gargeya S."/>
            <person name="Abouelleil A."/>
            <person name="Alvarado L."/>
            <person name="Chapman S.B."/>
            <person name="Gainer-Dewar J."/>
            <person name="Goldberg J."/>
            <person name="Griggs A."/>
            <person name="Gujja S."/>
            <person name="Hansen M."/>
            <person name="Howarth C."/>
            <person name="Imamovic A."/>
            <person name="Larimer J."/>
            <person name="Martinez D."/>
            <person name="Murphy C."/>
            <person name="Pearson M.D."/>
            <person name="Persinoti G."/>
            <person name="Poon T."/>
            <person name="Priest M."/>
            <person name="Roberts A.D."/>
            <person name="Saif S."/>
            <person name="Shea T.D."/>
            <person name="Sykes S.N."/>
            <person name="Wortman J."/>
            <person name="Nusbaum C."/>
            <person name="Birren B."/>
        </authorList>
    </citation>
    <scope>NUCLEOTIDE SEQUENCE [LARGE SCALE GENOMIC DNA]</scope>
    <source>
        <strain evidence="4 5">MR816</strain>
    </source>
</reference>
<dbReference type="GO" id="GO:0016740">
    <property type="term" value="F:transferase activity"/>
    <property type="evidence" value="ECO:0007669"/>
    <property type="project" value="InterPro"/>
</dbReference>
<evidence type="ECO:0000259" key="3">
    <source>
        <dbReference type="Pfam" id="PF04987"/>
    </source>
</evidence>
<name>A0A059JAW1_TRIIM</name>
<dbReference type="GO" id="GO:0005789">
    <property type="term" value="C:endoplasmic reticulum membrane"/>
    <property type="evidence" value="ECO:0007669"/>
    <property type="project" value="InterPro"/>
</dbReference>
<keyword evidence="2" id="KW-1133">Transmembrane helix</keyword>
<evidence type="ECO:0000256" key="1">
    <source>
        <dbReference type="SAM" id="MobiDB-lite"/>
    </source>
</evidence>